<dbReference type="AlphaFoldDB" id="A0AA40D196"/>
<dbReference type="InterPro" id="IPR001563">
    <property type="entry name" value="Peptidase_S10"/>
</dbReference>
<sequence length="578" mass="62993">MFSKVLRSSAAAALLSASGVSAFMKLPLKARGVPADATDVKTIVSPTNVTIRYKEPGKAGICETTPGVNSYSGYIDIAPNVHTFFWFFESRRDPTNDPITLWLNGGPGSDSLIGLFAELGPCNLTENLTSNLNPYSWSEVSNLLFLSQPLGTGFSYAEEGVGSLDPDTGIIHPSNESTAAGRYPVINATEVDTTDLAAVAAYHVLQGFLSALPMLDSKVKSRDFNLWTESYGGHYGPAFFKYFYEQNEAIANGSAPGVQLNFNSLGVGFQAGKKGTNLKRKQIGNGIIDEAIQVPHFPKFAVNNTYGIKVYDDTIYDYAQMALHMPGGCLDQLSACRTLDKSTIAAKAMCSSAQVMCTDNVERLYMTYGDRGAYDIRQSAANLAPPMYFERYLNQDWVQNAIGVNLNYTKSNNEIFPAFQQTGDLVYDHFLTDIEELLAAGVRVALYYGDADYICNWFGGEAVSLAVEYAHAAEFRGAGYAPFVVGGTEYGVVRQYGNFSFTRIYEAGHTVPYFQPEASLQMFNRTLFHYDLATGTEKVTAGLETNGCPNSTHTEAHVPLPNDTGKRSVAQKACLPIL</sequence>
<evidence type="ECO:0000313" key="8">
    <source>
        <dbReference type="Proteomes" id="UP001175001"/>
    </source>
</evidence>
<evidence type="ECO:0000313" key="7">
    <source>
        <dbReference type="EMBL" id="KAK0659300.1"/>
    </source>
</evidence>
<evidence type="ECO:0000256" key="1">
    <source>
        <dbReference type="ARBA" id="ARBA00009431"/>
    </source>
</evidence>
<protein>
    <recommendedName>
        <fullName evidence="6">Carboxypeptidase</fullName>
        <ecNumber evidence="6">3.4.16.-</ecNumber>
    </recommendedName>
</protein>
<dbReference type="PANTHER" id="PTHR11802:SF131">
    <property type="entry name" value="CARBOXYPEPTIDASE"/>
    <property type="match status" value="1"/>
</dbReference>
<dbReference type="GO" id="GO:0006508">
    <property type="term" value="P:proteolysis"/>
    <property type="evidence" value="ECO:0007669"/>
    <property type="project" value="UniProtKB-KW"/>
</dbReference>
<organism evidence="7 8">
    <name type="scientific">Lasiodiplodia hormozganensis</name>
    <dbReference type="NCBI Taxonomy" id="869390"/>
    <lineage>
        <taxon>Eukaryota</taxon>
        <taxon>Fungi</taxon>
        <taxon>Dikarya</taxon>
        <taxon>Ascomycota</taxon>
        <taxon>Pezizomycotina</taxon>
        <taxon>Dothideomycetes</taxon>
        <taxon>Dothideomycetes incertae sedis</taxon>
        <taxon>Botryosphaeriales</taxon>
        <taxon>Botryosphaeriaceae</taxon>
        <taxon>Lasiodiplodia</taxon>
    </lineage>
</organism>
<comment type="similarity">
    <text evidence="1 6">Belongs to the peptidase S10 family.</text>
</comment>
<reference evidence="7" key="1">
    <citation type="submission" date="2023-06" db="EMBL/GenBank/DDBJ databases">
        <title>Multi-omics analyses reveal the molecular pathogenesis toolkit of Lasiodiplodia hormozganensis, a cross-kingdom pathogen.</title>
        <authorList>
            <person name="Felix C."/>
            <person name="Meneses R."/>
            <person name="Goncalves M.F.M."/>
            <person name="Tilleman L."/>
            <person name="Duarte A.S."/>
            <person name="Jorrin-Novo J.V."/>
            <person name="Van De Peer Y."/>
            <person name="Deforce D."/>
            <person name="Van Nieuwerburgh F."/>
            <person name="Esteves A.C."/>
            <person name="Alves A."/>
        </authorList>
    </citation>
    <scope>NUCLEOTIDE SEQUENCE</scope>
    <source>
        <strain evidence="7">CBS 339.90</strain>
    </source>
</reference>
<keyword evidence="4 6" id="KW-0378">Hydrolase</keyword>
<dbReference type="EC" id="3.4.16.-" evidence="6"/>
<gene>
    <name evidence="7" type="primary">SCPB_1</name>
    <name evidence="7" type="ORF">DIS24_g4129</name>
</gene>
<name>A0AA40D196_9PEZI</name>
<feature type="chain" id="PRO_5041490142" description="Carboxypeptidase" evidence="6">
    <location>
        <begin position="23"/>
        <end position="578"/>
    </location>
</feature>
<evidence type="ECO:0000256" key="4">
    <source>
        <dbReference type="ARBA" id="ARBA00022801"/>
    </source>
</evidence>
<dbReference type="PANTHER" id="PTHR11802">
    <property type="entry name" value="SERINE PROTEASE FAMILY S10 SERINE CARBOXYPEPTIDASE"/>
    <property type="match status" value="1"/>
</dbReference>
<feature type="signal peptide" evidence="6">
    <location>
        <begin position="1"/>
        <end position="22"/>
    </location>
</feature>
<dbReference type="PRINTS" id="PR00724">
    <property type="entry name" value="CRBOXYPTASEC"/>
</dbReference>
<dbReference type="GO" id="GO:0004185">
    <property type="term" value="F:serine-type carboxypeptidase activity"/>
    <property type="evidence" value="ECO:0007669"/>
    <property type="project" value="UniProtKB-UniRule"/>
</dbReference>
<evidence type="ECO:0000256" key="5">
    <source>
        <dbReference type="ARBA" id="ARBA00023180"/>
    </source>
</evidence>
<dbReference type="Pfam" id="PF00450">
    <property type="entry name" value="Peptidase_S10"/>
    <property type="match status" value="1"/>
</dbReference>
<keyword evidence="8" id="KW-1185">Reference proteome</keyword>
<proteinExistence type="inferred from homology"/>
<dbReference type="PROSITE" id="PS00131">
    <property type="entry name" value="CARBOXYPEPT_SER_SER"/>
    <property type="match status" value="1"/>
</dbReference>
<dbReference type="GO" id="GO:0000324">
    <property type="term" value="C:fungal-type vacuole"/>
    <property type="evidence" value="ECO:0007669"/>
    <property type="project" value="TreeGrafter"/>
</dbReference>
<dbReference type="SUPFAM" id="SSF53474">
    <property type="entry name" value="alpha/beta-Hydrolases"/>
    <property type="match status" value="1"/>
</dbReference>
<evidence type="ECO:0000256" key="2">
    <source>
        <dbReference type="ARBA" id="ARBA00022645"/>
    </source>
</evidence>
<keyword evidence="2 6" id="KW-0121">Carboxypeptidase</keyword>
<comment type="caution">
    <text evidence="7">The sequence shown here is derived from an EMBL/GenBank/DDBJ whole genome shotgun (WGS) entry which is preliminary data.</text>
</comment>
<accession>A0AA40D196</accession>
<dbReference type="Gene3D" id="3.40.50.1820">
    <property type="entry name" value="alpha/beta hydrolase"/>
    <property type="match status" value="1"/>
</dbReference>
<dbReference type="Proteomes" id="UP001175001">
    <property type="component" value="Unassembled WGS sequence"/>
</dbReference>
<keyword evidence="6" id="KW-0732">Signal</keyword>
<dbReference type="InterPro" id="IPR029058">
    <property type="entry name" value="AB_hydrolase_fold"/>
</dbReference>
<keyword evidence="5" id="KW-0325">Glycoprotein</keyword>
<dbReference type="EMBL" id="JAUJDW010000014">
    <property type="protein sequence ID" value="KAK0659300.1"/>
    <property type="molecule type" value="Genomic_DNA"/>
</dbReference>
<evidence type="ECO:0000256" key="3">
    <source>
        <dbReference type="ARBA" id="ARBA00022670"/>
    </source>
</evidence>
<evidence type="ECO:0000256" key="6">
    <source>
        <dbReference type="RuleBase" id="RU361156"/>
    </source>
</evidence>
<dbReference type="InterPro" id="IPR018202">
    <property type="entry name" value="Ser_caboxypep_ser_AS"/>
</dbReference>
<keyword evidence="3 6" id="KW-0645">Protease</keyword>